<dbReference type="CDD" id="cd00098">
    <property type="entry name" value="IgC1"/>
    <property type="match status" value="1"/>
</dbReference>
<dbReference type="PROSITE" id="PS50853">
    <property type="entry name" value="FN3"/>
    <property type="match status" value="1"/>
</dbReference>
<dbReference type="SMART" id="SM00408">
    <property type="entry name" value="IGc2"/>
    <property type="match status" value="4"/>
</dbReference>
<feature type="compositionally biased region" description="Polar residues" evidence="6">
    <location>
        <begin position="1012"/>
        <end position="1031"/>
    </location>
</feature>
<feature type="compositionally biased region" description="Basic residues" evidence="6">
    <location>
        <begin position="545"/>
        <end position="556"/>
    </location>
</feature>
<name>A0AAW0XIF0_CHEQU</name>
<dbReference type="Proteomes" id="UP001445076">
    <property type="component" value="Unassembled WGS sequence"/>
</dbReference>
<dbReference type="SMART" id="SM00060">
    <property type="entry name" value="FN3"/>
    <property type="match status" value="1"/>
</dbReference>
<dbReference type="InterPro" id="IPR013162">
    <property type="entry name" value="CD80_C2-set"/>
</dbReference>
<organism evidence="10 11">
    <name type="scientific">Cherax quadricarinatus</name>
    <name type="common">Australian red claw crayfish</name>
    <dbReference type="NCBI Taxonomy" id="27406"/>
    <lineage>
        <taxon>Eukaryota</taxon>
        <taxon>Metazoa</taxon>
        <taxon>Ecdysozoa</taxon>
        <taxon>Arthropoda</taxon>
        <taxon>Crustacea</taxon>
        <taxon>Multicrustacea</taxon>
        <taxon>Malacostraca</taxon>
        <taxon>Eumalacostraca</taxon>
        <taxon>Eucarida</taxon>
        <taxon>Decapoda</taxon>
        <taxon>Pleocyemata</taxon>
        <taxon>Astacidea</taxon>
        <taxon>Parastacoidea</taxon>
        <taxon>Parastacidae</taxon>
        <taxon>Cherax</taxon>
    </lineage>
</organism>
<feature type="compositionally biased region" description="Polar residues" evidence="6">
    <location>
        <begin position="1084"/>
        <end position="1111"/>
    </location>
</feature>
<dbReference type="GO" id="GO:0098609">
    <property type="term" value="P:cell-cell adhesion"/>
    <property type="evidence" value="ECO:0007669"/>
    <property type="project" value="TreeGrafter"/>
</dbReference>
<feature type="region of interest" description="Disordered" evidence="6">
    <location>
        <begin position="880"/>
        <end position="1132"/>
    </location>
</feature>
<dbReference type="GO" id="GO:0005911">
    <property type="term" value="C:cell-cell junction"/>
    <property type="evidence" value="ECO:0007669"/>
    <property type="project" value="TreeGrafter"/>
</dbReference>
<dbReference type="Gene3D" id="2.60.40.10">
    <property type="entry name" value="Immunoglobulins"/>
    <property type="match status" value="5"/>
</dbReference>
<evidence type="ECO:0000256" key="7">
    <source>
        <dbReference type="SAM" id="Phobius"/>
    </source>
</evidence>
<feature type="compositionally biased region" description="Polar residues" evidence="6">
    <location>
        <begin position="756"/>
        <end position="766"/>
    </location>
</feature>
<reference evidence="10 11" key="1">
    <citation type="journal article" date="2024" name="BMC Genomics">
        <title>Genome assembly of redclaw crayfish (Cherax quadricarinatus) provides insights into its immune adaptation and hypoxia tolerance.</title>
        <authorList>
            <person name="Liu Z."/>
            <person name="Zheng J."/>
            <person name="Li H."/>
            <person name="Fang K."/>
            <person name="Wang S."/>
            <person name="He J."/>
            <person name="Zhou D."/>
            <person name="Weng S."/>
            <person name="Chi M."/>
            <person name="Gu Z."/>
            <person name="He J."/>
            <person name="Li F."/>
            <person name="Wang M."/>
        </authorList>
    </citation>
    <scope>NUCLEOTIDE SEQUENCE [LARGE SCALE GENOMIC DNA]</scope>
    <source>
        <strain evidence="10">ZL_2023a</strain>
    </source>
</reference>
<feature type="compositionally biased region" description="Basic and acidic residues" evidence="6">
    <location>
        <begin position="663"/>
        <end position="683"/>
    </location>
</feature>
<feature type="domain" description="Ig-like" evidence="8">
    <location>
        <begin position="187"/>
        <end position="264"/>
    </location>
</feature>
<feature type="compositionally biased region" description="Basic and acidic residues" evidence="6">
    <location>
        <begin position="772"/>
        <end position="783"/>
    </location>
</feature>
<proteinExistence type="predicted"/>
<comment type="subcellular location">
    <subcellularLocation>
        <location evidence="1">Membrane</location>
        <topology evidence="1">Single-pass type I membrane protein</topology>
    </subcellularLocation>
</comment>
<feature type="region of interest" description="Disordered" evidence="6">
    <location>
        <begin position="756"/>
        <end position="793"/>
    </location>
</feature>
<dbReference type="PANTHER" id="PTHR11640:SF31">
    <property type="entry name" value="IRREGULAR CHIASM C-ROUGHEST PROTEIN-RELATED"/>
    <property type="match status" value="1"/>
</dbReference>
<keyword evidence="7" id="KW-0812">Transmembrane</keyword>
<dbReference type="SUPFAM" id="SSF48726">
    <property type="entry name" value="Immunoglobulin"/>
    <property type="match status" value="4"/>
</dbReference>
<feature type="region of interest" description="Disordered" evidence="6">
    <location>
        <begin position="633"/>
        <end position="687"/>
    </location>
</feature>
<feature type="transmembrane region" description="Helical" evidence="7">
    <location>
        <begin position="486"/>
        <end position="512"/>
    </location>
</feature>
<gene>
    <name evidence="10" type="ORF">OTU49_004251</name>
</gene>
<dbReference type="InterPro" id="IPR003961">
    <property type="entry name" value="FN3_dom"/>
</dbReference>
<dbReference type="GO" id="GO:0050839">
    <property type="term" value="F:cell adhesion molecule binding"/>
    <property type="evidence" value="ECO:0007669"/>
    <property type="project" value="TreeGrafter"/>
</dbReference>
<dbReference type="InterPro" id="IPR036116">
    <property type="entry name" value="FN3_sf"/>
</dbReference>
<dbReference type="Pfam" id="PF00041">
    <property type="entry name" value="fn3"/>
    <property type="match status" value="1"/>
</dbReference>
<feature type="compositionally biased region" description="Polar residues" evidence="6">
    <location>
        <begin position="910"/>
        <end position="921"/>
    </location>
</feature>
<dbReference type="InterPro" id="IPR003599">
    <property type="entry name" value="Ig_sub"/>
</dbReference>
<dbReference type="CDD" id="cd00063">
    <property type="entry name" value="FN3"/>
    <property type="match status" value="1"/>
</dbReference>
<dbReference type="InterPro" id="IPR003598">
    <property type="entry name" value="Ig_sub2"/>
</dbReference>
<feature type="non-terminal residue" evidence="10">
    <location>
        <position position="1"/>
    </location>
</feature>
<evidence type="ECO:0000256" key="3">
    <source>
        <dbReference type="ARBA" id="ARBA00023157"/>
    </source>
</evidence>
<evidence type="ECO:0000256" key="1">
    <source>
        <dbReference type="ARBA" id="ARBA00004479"/>
    </source>
</evidence>
<feature type="compositionally biased region" description="Basic and acidic residues" evidence="6">
    <location>
        <begin position="557"/>
        <end position="568"/>
    </location>
</feature>
<evidence type="ECO:0000256" key="6">
    <source>
        <dbReference type="SAM" id="MobiDB-lite"/>
    </source>
</evidence>
<feature type="region of interest" description="Disordered" evidence="6">
    <location>
        <begin position="1175"/>
        <end position="1302"/>
    </location>
</feature>
<feature type="domain" description="Ig-like" evidence="8">
    <location>
        <begin position="2"/>
        <end position="95"/>
    </location>
</feature>
<feature type="region of interest" description="Disordered" evidence="6">
    <location>
        <begin position="520"/>
        <end position="571"/>
    </location>
</feature>
<evidence type="ECO:0000256" key="5">
    <source>
        <dbReference type="ARBA" id="ARBA00023319"/>
    </source>
</evidence>
<feature type="domain" description="Fibronectin type-III" evidence="9">
    <location>
        <begin position="379"/>
        <end position="471"/>
    </location>
</feature>
<feature type="compositionally biased region" description="Basic and acidic residues" evidence="6">
    <location>
        <begin position="968"/>
        <end position="981"/>
    </location>
</feature>
<evidence type="ECO:0000256" key="2">
    <source>
        <dbReference type="ARBA" id="ARBA00023136"/>
    </source>
</evidence>
<dbReference type="SMART" id="SM00409">
    <property type="entry name" value="IG"/>
    <property type="match status" value="4"/>
</dbReference>
<comment type="caution">
    <text evidence="10">The sequence shown here is derived from an EMBL/GenBank/DDBJ whole genome shotgun (WGS) entry which is preliminary data.</text>
</comment>
<accession>A0AAW0XIF0</accession>
<sequence length="1302" mass="143020">APLEVSVRAVPSTSQVGQVVRLTCLASSSHPPATITWTSGDVTLQGDVTYSTPAAFGGTSSRSELQVNTTAEDNGRVLVCQAHNGVGTPVSKHVTLNVLHPPVWREKPVSHLDVLEGTRVVLTAFATANPGPVRYWWSRGNERLSSSGGELSLGMVTRHMTANYTVTAYTSSGEINTSFYINVQYGPENISAPERVIVGEGENVNVQCSASGNPVPYLTWSTRNVTVSRGTGVALLTLRSVGSDSSAVYECQASSILASPQSLTTKLIVRQAVSLAGGTATRGSWVDLGRRARLVCHVRAAPPPTFTWTKDDETRVIQNNEKYSVYKPELVDGLVLWVSALEILQVTAEDYGTYHCWASNGLGSASIGLTLNPPTRPHPPTNLTIVNVSNVSVVLGWSPSFDGGKPEAFTVRYSTDTTLSYQYEDIEGSATGATVGGLTPGTQYTFSIQARNDRGYSDYTTPPIPVTTLGATSEAENSGNRSITSLLLLVIVVAALALLVLNVALIVCFLQLHKRRRNSCRSSSSMKMTSPVSPASTMTCSPDHHHLHHHHIHMSHITHDQKTARDSQADLQNKVSEGINSACPPPPSCQTASQIPSATKCTTSGIKWNRTLKCNGKIPHNGKIYTKKKFTQNDSVFLRNQPRGKGREGSKSGSPETCSLIPKPKESSYRDKDQMSESSHDGSDAAIFSDDNVISSSLSGKQQRHCLDPDDHNVLSYVHQIRDELQHQRHDESQQQTQQDRLSRTLTDTATQIRFTQSTQPNSPHYQHQYKNHQDSCNSKESDPISSSNNKEPYVPEHLVNRQQQDIPLHNKTLTTTTNVSLRHQRVNSLTSAELQHLQHARPIKTDPQNLCFLSPTKAQKCKSQSVSQTRGQYRVLPALPTQAQKHQASHNMSTRGQRRKAPSSPRGAQRSQPSTSSSRAQFRKLLFSSSISEQRHNLPPDSPRNTQHWQHKPDVPITPRGHLPTRPQDHLPTRPQDHIPTKSQGHLLSKPQDHLPPSPQRSQRHTIPAHSPSTTQTHPLPPNSATSTQRFPPPSSPNPSQYNSPVDSLLRIQHRPPPVPKSQHRSPPTPPRRHHRPPLPSPKFSQHQSPSIKSKPALSSNTGKHSPALTSPSSGSQFPSPSQEILQYNVSESKDSAIKDVDGLSVFSNLSHSESGQKDQRFNSDRHACQHKLMSQHQMHADTDRRDPISRGSPIIHADRDHQDPIPSCSPIIHADRDHQDPIPSGSPIIHVDRDHQDPIPSGSPIIHADRDHQDLIPSGSPIIHADRDPQAPAATSSPITHARRSKFPDDFLWHRSHEKL</sequence>
<evidence type="ECO:0000313" key="10">
    <source>
        <dbReference type="EMBL" id="KAK8737804.1"/>
    </source>
</evidence>
<dbReference type="InterPro" id="IPR036179">
    <property type="entry name" value="Ig-like_dom_sf"/>
</dbReference>
<dbReference type="InterPro" id="IPR051275">
    <property type="entry name" value="Cell_adhesion_signaling"/>
</dbReference>
<dbReference type="Pfam" id="PF08205">
    <property type="entry name" value="C2-set_2"/>
    <property type="match status" value="1"/>
</dbReference>
<feature type="compositionally biased region" description="Polar residues" evidence="6">
    <location>
        <begin position="882"/>
        <end position="896"/>
    </location>
</feature>
<dbReference type="CDD" id="cd00096">
    <property type="entry name" value="Ig"/>
    <property type="match status" value="1"/>
</dbReference>
<feature type="compositionally biased region" description="Basic and acidic residues" evidence="6">
    <location>
        <begin position="1288"/>
        <end position="1302"/>
    </location>
</feature>
<feature type="domain" description="Ig-like" evidence="8">
    <location>
        <begin position="289"/>
        <end position="372"/>
    </location>
</feature>
<keyword evidence="11" id="KW-1185">Reference proteome</keyword>
<evidence type="ECO:0000256" key="4">
    <source>
        <dbReference type="ARBA" id="ARBA00023180"/>
    </source>
</evidence>
<keyword evidence="5" id="KW-0393">Immunoglobulin domain</keyword>
<keyword evidence="2 7" id="KW-0472">Membrane</keyword>
<dbReference type="InterPro" id="IPR007110">
    <property type="entry name" value="Ig-like_dom"/>
</dbReference>
<dbReference type="SUPFAM" id="SSF49265">
    <property type="entry name" value="Fibronectin type III"/>
    <property type="match status" value="1"/>
</dbReference>
<keyword evidence="3" id="KW-1015">Disulfide bond</keyword>
<evidence type="ECO:0000259" key="9">
    <source>
        <dbReference type="PROSITE" id="PS50853"/>
    </source>
</evidence>
<feature type="compositionally biased region" description="Low complexity" evidence="6">
    <location>
        <begin position="1112"/>
        <end position="1124"/>
    </location>
</feature>
<evidence type="ECO:0008006" key="12">
    <source>
        <dbReference type="Google" id="ProtNLM"/>
    </source>
</evidence>
<keyword evidence="7" id="KW-1133">Transmembrane helix</keyword>
<dbReference type="PROSITE" id="PS50835">
    <property type="entry name" value="IG_LIKE"/>
    <property type="match status" value="3"/>
</dbReference>
<dbReference type="Pfam" id="PF13927">
    <property type="entry name" value="Ig_3"/>
    <property type="match status" value="2"/>
</dbReference>
<evidence type="ECO:0000259" key="8">
    <source>
        <dbReference type="PROSITE" id="PS50835"/>
    </source>
</evidence>
<dbReference type="PANTHER" id="PTHR11640">
    <property type="entry name" value="NEPHRIN"/>
    <property type="match status" value="1"/>
</dbReference>
<dbReference type="GO" id="GO:0005886">
    <property type="term" value="C:plasma membrane"/>
    <property type="evidence" value="ECO:0007669"/>
    <property type="project" value="TreeGrafter"/>
</dbReference>
<keyword evidence="4" id="KW-0325">Glycoprotein</keyword>
<dbReference type="InterPro" id="IPR013783">
    <property type="entry name" value="Ig-like_fold"/>
</dbReference>
<feature type="compositionally biased region" description="Basic and acidic residues" evidence="6">
    <location>
        <begin position="1180"/>
        <end position="1190"/>
    </location>
</feature>
<dbReference type="EMBL" id="JARKIK010000041">
    <property type="protein sequence ID" value="KAK8737804.1"/>
    <property type="molecule type" value="Genomic_DNA"/>
</dbReference>
<evidence type="ECO:0000313" key="11">
    <source>
        <dbReference type="Proteomes" id="UP001445076"/>
    </source>
</evidence>
<feature type="compositionally biased region" description="Polar residues" evidence="6">
    <location>
        <begin position="526"/>
        <end position="540"/>
    </location>
</feature>
<protein>
    <recommendedName>
        <fullName evidence="12">Nephrin</fullName>
    </recommendedName>
</protein>